<feature type="compositionally biased region" description="Low complexity" evidence="1">
    <location>
        <begin position="756"/>
        <end position="770"/>
    </location>
</feature>
<comment type="caution">
    <text evidence="3">The sequence shown here is derived from an EMBL/GenBank/DDBJ whole genome shotgun (WGS) entry which is preliminary data.</text>
</comment>
<name>A0AAV5S2L5_MAUHU</name>
<evidence type="ECO:0000256" key="1">
    <source>
        <dbReference type="SAM" id="MobiDB-lite"/>
    </source>
</evidence>
<feature type="domain" description="Flo11" evidence="2">
    <location>
        <begin position="1"/>
        <end position="143"/>
    </location>
</feature>
<feature type="region of interest" description="Disordered" evidence="1">
    <location>
        <begin position="459"/>
        <end position="483"/>
    </location>
</feature>
<organism evidence="3 4">
    <name type="scientific">Maudiozyma humilis</name>
    <name type="common">Sour dough yeast</name>
    <name type="synonym">Kazachstania humilis</name>
    <dbReference type="NCBI Taxonomy" id="51915"/>
    <lineage>
        <taxon>Eukaryota</taxon>
        <taxon>Fungi</taxon>
        <taxon>Dikarya</taxon>
        <taxon>Ascomycota</taxon>
        <taxon>Saccharomycotina</taxon>
        <taxon>Saccharomycetes</taxon>
        <taxon>Saccharomycetales</taxon>
        <taxon>Saccharomycetaceae</taxon>
        <taxon>Maudiozyma</taxon>
    </lineage>
</organism>
<evidence type="ECO:0000313" key="4">
    <source>
        <dbReference type="Proteomes" id="UP001377567"/>
    </source>
</evidence>
<keyword evidence="4" id="KW-1185">Reference proteome</keyword>
<dbReference type="Pfam" id="PF10182">
    <property type="entry name" value="Flo11"/>
    <property type="match status" value="1"/>
</dbReference>
<feature type="region of interest" description="Disordered" evidence="1">
    <location>
        <begin position="331"/>
        <end position="353"/>
    </location>
</feature>
<dbReference type="PROSITE" id="PS51824">
    <property type="entry name" value="FLO11"/>
    <property type="match status" value="1"/>
</dbReference>
<evidence type="ECO:0000313" key="3">
    <source>
        <dbReference type="EMBL" id="GMM57133.1"/>
    </source>
</evidence>
<dbReference type="InterPro" id="IPR018789">
    <property type="entry name" value="Flo11"/>
</dbReference>
<dbReference type="SMART" id="SM01213">
    <property type="entry name" value="Flo11"/>
    <property type="match status" value="1"/>
</dbReference>
<dbReference type="AlphaFoldDB" id="A0AAV5S2L5"/>
<gene>
    <name evidence="3" type="ORF">DAKH74_037490</name>
</gene>
<feature type="region of interest" description="Disordered" evidence="1">
    <location>
        <begin position="736"/>
        <end position="780"/>
    </location>
</feature>
<proteinExistence type="predicted"/>
<sequence>MDITDISQVEDNLFEITIHVTGSQQIPLKYLYSLKVIGVNGPKGTVQLYGKNENTYLIDNPTDFTTTFEIYATLTDCQYWMSNFQIQFEYMQGDASQYWETWTWGTTTFDLGTGCTNYDNQGHSQTDFPGFYWTIGLPSECVPESNSVESIATSSSMVSVPVSSSDETSSLLAATTTQLSISTTEEYIGTTDLPPISFELDDILVDGIPTGWSSGWDDLTTSSVAMESSLDAEFRTRVTLASSSEITSSVIDHAASTNTYASVDHTTTLETVTSADPITAATSEVSNSKTTLIFSSSLPVSSTQVSLSSHSLDAIENSAATTPVTPIETSIQVTSNDPEFKPQSTSSSELNDSSALIESVTIATDSIVSSETASFANSSAIYDKPTSTLEADSKTSSTMFTYERPMGAPPRSPIVPVSVSEAMTTLVANSSSSVASLSHATSSESSTTDIITKNATIPVSSRSSLDARETTEPSSSTTGNNSFSSIPIVSTAIGLSLYDLPSAALPPVDAQTYSSEMPASSFMTSITSTSSMPIRTVTITSSSNAITSSVISSRSSLDARQTTVNNSTSGVTTNTVSIPNKEQKVSQSIVAFTTSELVNLSSATFSRNASSSDPVVSATILSSNVISDPSSFVASSNQWTSVSSSSGNMSTIHTTGNSINSSSSTLTQDIPTTIVTTSIATTKTQTITSCSNDRCHTSVVTTTIGTVVTNTVYSCNNTLSVSSSNKTCEDCTTQTTTSHISHGIPSTHITNSAESTPITTATPTTPITHRQTTESLSRSSSVASIDVNHSDSSTVSHITESGSTTTTLSSRITPEAFINTVSSVAPYNTHSTITRVYSSISSQSSEVPTAQTLTSSVPQVQNYQNSGDKLIFSVSWIISIICVLQVL</sequence>
<dbReference type="Proteomes" id="UP001377567">
    <property type="component" value="Unassembled WGS sequence"/>
</dbReference>
<dbReference type="EMBL" id="BTGD01000011">
    <property type="protein sequence ID" value="GMM57133.1"/>
    <property type="molecule type" value="Genomic_DNA"/>
</dbReference>
<evidence type="ECO:0000259" key="2">
    <source>
        <dbReference type="PROSITE" id="PS51824"/>
    </source>
</evidence>
<reference evidence="3 4" key="1">
    <citation type="journal article" date="2023" name="Elife">
        <title>Identification of key yeast species and microbe-microbe interactions impacting larval growth of Drosophila in the wild.</title>
        <authorList>
            <person name="Mure A."/>
            <person name="Sugiura Y."/>
            <person name="Maeda R."/>
            <person name="Honda K."/>
            <person name="Sakurai N."/>
            <person name="Takahashi Y."/>
            <person name="Watada M."/>
            <person name="Katoh T."/>
            <person name="Gotoh A."/>
            <person name="Gotoh Y."/>
            <person name="Taniguchi I."/>
            <person name="Nakamura K."/>
            <person name="Hayashi T."/>
            <person name="Katayama T."/>
            <person name="Uemura T."/>
            <person name="Hattori Y."/>
        </authorList>
    </citation>
    <scope>NUCLEOTIDE SEQUENCE [LARGE SCALE GENOMIC DNA]</scope>
    <source>
        <strain evidence="3 4">KH-74</strain>
    </source>
</reference>
<protein>
    <recommendedName>
        <fullName evidence="2">Flo11 domain-containing protein</fullName>
    </recommendedName>
</protein>
<accession>A0AAV5S2L5</accession>
<feature type="compositionally biased region" description="Low complexity" evidence="1">
    <location>
        <begin position="474"/>
        <end position="483"/>
    </location>
</feature>